<protein>
    <submittedName>
        <fullName evidence="1">Uncharacterized protein</fullName>
    </submittedName>
</protein>
<evidence type="ECO:0000313" key="1">
    <source>
        <dbReference type="EMBL" id="KAK2717212.1"/>
    </source>
</evidence>
<evidence type="ECO:0000313" key="2">
    <source>
        <dbReference type="Proteomes" id="UP001187531"/>
    </source>
</evidence>
<dbReference type="AlphaFoldDB" id="A0AA88I8K7"/>
<keyword evidence="2" id="KW-1185">Reference proteome</keyword>
<comment type="caution">
    <text evidence="1">The sequence shown here is derived from an EMBL/GenBank/DDBJ whole genome shotgun (WGS) entry which is preliminary data.</text>
</comment>
<name>A0AA88I8K7_ARTSF</name>
<organism evidence="1 2">
    <name type="scientific">Artemia franciscana</name>
    <name type="common">Brine shrimp</name>
    <name type="synonym">Artemia sanfranciscana</name>
    <dbReference type="NCBI Taxonomy" id="6661"/>
    <lineage>
        <taxon>Eukaryota</taxon>
        <taxon>Metazoa</taxon>
        <taxon>Ecdysozoa</taxon>
        <taxon>Arthropoda</taxon>
        <taxon>Crustacea</taxon>
        <taxon>Branchiopoda</taxon>
        <taxon>Anostraca</taxon>
        <taxon>Artemiidae</taxon>
        <taxon>Artemia</taxon>
    </lineage>
</organism>
<gene>
    <name evidence="1" type="ORF">QYM36_007357</name>
</gene>
<sequence length="116" mass="13818">MVLSIKEYNEANRSNNIRIKDLLHARNAARCFIFHCGCNWEIQKLLKSFKSTEYEFNNDLIHNPEKYFNQGIIEGQGSHIMKEIAPRFEIELKKHLESRRQKELGIRKEEEARIQT</sequence>
<dbReference type="EMBL" id="JAVRJZ010000011">
    <property type="protein sequence ID" value="KAK2717212.1"/>
    <property type="molecule type" value="Genomic_DNA"/>
</dbReference>
<dbReference type="Proteomes" id="UP001187531">
    <property type="component" value="Unassembled WGS sequence"/>
</dbReference>
<proteinExistence type="predicted"/>
<reference evidence="1" key="1">
    <citation type="submission" date="2023-07" db="EMBL/GenBank/DDBJ databases">
        <title>Chromosome-level genome assembly of Artemia franciscana.</title>
        <authorList>
            <person name="Jo E."/>
        </authorList>
    </citation>
    <scope>NUCLEOTIDE SEQUENCE</scope>
    <source>
        <tissue evidence="1">Whole body</tissue>
    </source>
</reference>
<accession>A0AA88I8K7</accession>